<proteinExistence type="predicted"/>
<accession>A0A7G1HUX1</accession>
<reference evidence="2" key="1">
    <citation type="submission" date="2020-07" db="EMBL/GenBank/DDBJ databases">
        <title>Complete genome sequencing of Coprobacter sp. strain 2CBH44.</title>
        <authorList>
            <person name="Sakamoto M."/>
            <person name="Murakami T."/>
            <person name="Mori H."/>
        </authorList>
    </citation>
    <scope>NUCLEOTIDE SEQUENCE [LARGE SCALE GENOMIC DNA]</scope>
    <source>
        <strain evidence="2">2CBH44</strain>
    </source>
</reference>
<dbReference type="KEGG" id="copr:Cop2CBH44_05570"/>
<dbReference type="EMBL" id="AP023322">
    <property type="protein sequence ID" value="BCI62204.1"/>
    <property type="molecule type" value="Genomic_DNA"/>
</dbReference>
<name>A0A7G1HUX1_9BACT</name>
<keyword evidence="2" id="KW-1185">Reference proteome</keyword>
<dbReference type="AlphaFoldDB" id="A0A7G1HUX1"/>
<evidence type="ECO:0000313" key="1">
    <source>
        <dbReference type="EMBL" id="BCI62204.1"/>
    </source>
</evidence>
<sequence length="239" mass="26536">MRQGFHVLAYLLGGDFGVNLGGLYVGMPQKTAHRFDGYAVRQKYGRGVRVTCNMIGQAHLETALSAYLFEYLVAVSVTRNGENMTVPCQPLVFLDDTLGNVQKADVRFGVGLLSSGDYPKVAVEECLQAVGGEVLHVRIRQTRENRKDEQVPYKLVGGVLHRCVHERLYLRLGEVAPVHAFGRVDISRKGIKGQTPVVPRYGNDVFQHNHVAPHGIGAAFLLRAQKILEVVDEREVEFL</sequence>
<organism evidence="1 2">
    <name type="scientific">Coprobacter secundus subsp. similis</name>
    <dbReference type="NCBI Taxonomy" id="2751153"/>
    <lineage>
        <taxon>Bacteria</taxon>
        <taxon>Pseudomonadati</taxon>
        <taxon>Bacteroidota</taxon>
        <taxon>Bacteroidia</taxon>
        <taxon>Bacteroidales</taxon>
        <taxon>Barnesiellaceae</taxon>
        <taxon>Coprobacter</taxon>
    </lineage>
</organism>
<dbReference type="Proteomes" id="UP000594042">
    <property type="component" value="Chromosome"/>
</dbReference>
<evidence type="ECO:0000313" key="2">
    <source>
        <dbReference type="Proteomes" id="UP000594042"/>
    </source>
</evidence>
<protein>
    <submittedName>
        <fullName evidence="1">Uncharacterized protein</fullName>
    </submittedName>
</protein>
<gene>
    <name evidence="1" type="ORF">Cop2CBH44_05570</name>
</gene>